<keyword evidence="1" id="KW-0812">Transmembrane</keyword>
<dbReference type="Pfam" id="PF06966">
    <property type="entry name" value="DUF1295"/>
    <property type="match status" value="1"/>
</dbReference>
<dbReference type="PANTHER" id="PTHR32251:SF23">
    <property type="entry name" value="3-OXO-5-ALPHA-STEROID 4-DEHYDROGENASE (DUF1295)"/>
    <property type="match status" value="1"/>
</dbReference>
<evidence type="ECO:0000313" key="2">
    <source>
        <dbReference type="EMBL" id="MBK9719775.1"/>
    </source>
</evidence>
<dbReference type="GO" id="GO:0016020">
    <property type="term" value="C:membrane"/>
    <property type="evidence" value="ECO:0007669"/>
    <property type="project" value="TreeGrafter"/>
</dbReference>
<name>A0A9D7SBV4_9BACT</name>
<dbReference type="Gene3D" id="1.20.120.1630">
    <property type="match status" value="1"/>
</dbReference>
<dbReference type="InterPro" id="IPR010721">
    <property type="entry name" value="UstE-like"/>
</dbReference>
<gene>
    <name evidence="2" type="ORF">IPO85_20115</name>
</gene>
<dbReference type="EMBL" id="JADKFW010000021">
    <property type="protein sequence ID" value="MBK9719775.1"/>
    <property type="molecule type" value="Genomic_DNA"/>
</dbReference>
<comment type="caution">
    <text evidence="2">The sequence shown here is derived from an EMBL/GenBank/DDBJ whole genome shotgun (WGS) entry which is preliminary data.</text>
</comment>
<evidence type="ECO:0000313" key="3">
    <source>
        <dbReference type="Proteomes" id="UP000808349"/>
    </source>
</evidence>
<protein>
    <submittedName>
        <fullName evidence="2">DUF1295 domain-containing protein</fullName>
    </submittedName>
</protein>
<keyword evidence="1" id="KW-1133">Transmembrane helix</keyword>
<proteinExistence type="predicted"/>
<sequence>MWRVALLLIFALIIIPVFSYYFDAPIVEPQLSSLKYLFCSMLIVAGVCFLIGELTGNVSQVDKIWSIVPIFYAFKVFMDSGYHPRLGLMFILVLIWGVRLTYNFSRRGAYHWIPWKGEEDYRWRVLRQKPGLNTTWGWRLFNLFFICLYQNTLILLFTLPTIVAWQGDNTLNWIDIIAAFGMFTFIIIETIADQQQYNFQTTKHQFINNKQIVPSPYDDGFCKQGLWAKMRHPNYLSEQVIWICFYLFSVAATDRWLNWSAVGCILLLLLFKGSSDFSEDISLTKYPKYKDYQKSTPRFIPKFW</sequence>
<feature type="transmembrane region" description="Helical" evidence="1">
    <location>
        <begin position="35"/>
        <end position="52"/>
    </location>
</feature>
<keyword evidence="1" id="KW-0472">Membrane</keyword>
<accession>A0A9D7SBV4</accession>
<dbReference type="AlphaFoldDB" id="A0A9D7SBV4"/>
<feature type="transmembrane region" description="Helical" evidence="1">
    <location>
        <begin position="86"/>
        <end position="102"/>
    </location>
</feature>
<feature type="transmembrane region" description="Helical" evidence="1">
    <location>
        <begin position="171"/>
        <end position="192"/>
    </location>
</feature>
<dbReference type="PANTHER" id="PTHR32251">
    <property type="entry name" value="3-OXO-5-ALPHA-STEROID 4-DEHYDROGENASE"/>
    <property type="match status" value="1"/>
</dbReference>
<reference evidence="2 3" key="1">
    <citation type="submission" date="2020-10" db="EMBL/GenBank/DDBJ databases">
        <title>Connecting structure to function with the recovery of over 1000 high-quality activated sludge metagenome-assembled genomes encoding full-length rRNA genes using long-read sequencing.</title>
        <authorList>
            <person name="Singleton C.M."/>
            <person name="Petriglieri F."/>
            <person name="Kristensen J.M."/>
            <person name="Kirkegaard R.H."/>
            <person name="Michaelsen T.Y."/>
            <person name="Andersen M.H."/>
            <person name="Karst S.M."/>
            <person name="Dueholm M.S."/>
            <person name="Nielsen P.H."/>
            <person name="Albertsen M."/>
        </authorList>
    </citation>
    <scope>NUCLEOTIDE SEQUENCE [LARGE SCALE GENOMIC DNA]</scope>
    <source>
        <strain evidence="2">Ribe_18-Q3-R11-54_BAT3C.373</strain>
    </source>
</reference>
<feature type="transmembrane region" description="Helical" evidence="1">
    <location>
        <begin position="140"/>
        <end position="165"/>
    </location>
</feature>
<evidence type="ECO:0000256" key="1">
    <source>
        <dbReference type="SAM" id="Phobius"/>
    </source>
</evidence>
<dbReference type="Proteomes" id="UP000808349">
    <property type="component" value="Unassembled WGS sequence"/>
</dbReference>
<organism evidence="2 3">
    <name type="scientific">Candidatus Defluviibacterium haderslevense</name>
    <dbReference type="NCBI Taxonomy" id="2981993"/>
    <lineage>
        <taxon>Bacteria</taxon>
        <taxon>Pseudomonadati</taxon>
        <taxon>Bacteroidota</taxon>
        <taxon>Saprospiria</taxon>
        <taxon>Saprospirales</taxon>
        <taxon>Saprospiraceae</taxon>
        <taxon>Candidatus Defluviibacterium</taxon>
    </lineage>
</organism>